<protein>
    <submittedName>
        <fullName evidence="4">Tachykinin-4 isoform X1</fullName>
    </submittedName>
</protein>
<keyword evidence="2" id="KW-0732">Signal</keyword>
<proteinExistence type="predicted"/>
<reference evidence="4" key="3">
    <citation type="submission" date="2025-08" db="UniProtKB">
        <authorList>
            <consortium name="RefSeq"/>
        </authorList>
    </citation>
    <scope>IDENTIFICATION</scope>
    <source>
        <tissue evidence="4">Cell line</tissue>
    </source>
</reference>
<evidence type="ECO:0000256" key="2">
    <source>
        <dbReference type="SAM" id="SignalP"/>
    </source>
</evidence>
<dbReference type="RefSeq" id="XP_025851644.1">
    <property type="nucleotide sequence ID" value="XM_025995859.2"/>
</dbReference>
<dbReference type="Proteomes" id="UP001652641">
    <property type="component" value="Chromosome 2"/>
</dbReference>
<organism evidence="3 4">
    <name type="scientific">Vulpes vulpes</name>
    <name type="common">Red fox</name>
    <dbReference type="NCBI Taxonomy" id="9627"/>
    <lineage>
        <taxon>Eukaryota</taxon>
        <taxon>Metazoa</taxon>
        <taxon>Chordata</taxon>
        <taxon>Craniata</taxon>
        <taxon>Vertebrata</taxon>
        <taxon>Euteleostomi</taxon>
        <taxon>Mammalia</taxon>
        <taxon>Eutheria</taxon>
        <taxon>Laurasiatheria</taxon>
        <taxon>Carnivora</taxon>
        <taxon>Caniformia</taxon>
        <taxon>Canidae</taxon>
        <taxon>Vulpes</taxon>
    </lineage>
</organism>
<keyword evidence="3" id="KW-1185">Reference proteome</keyword>
<dbReference type="GeneID" id="112917848"/>
<reference key="1">
    <citation type="submission" date="2019-01" db="UniProtKB">
        <authorList>
            <consortium name="RefSeq"/>
        </authorList>
    </citation>
    <scope>IDENTIFICATION</scope>
</reference>
<evidence type="ECO:0000313" key="4">
    <source>
        <dbReference type="RefSeq" id="XP_025851644.1"/>
    </source>
</evidence>
<evidence type="ECO:0000256" key="1">
    <source>
        <dbReference type="SAM" id="MobiDB-lite"/>
    </source>
</evidence>
<dbReference type="KEGG" id="vvp:112917848"/>
<reference evidence="3" key="2">
    <citation type="submission" date="2025-05" db="UniProtKB">
        <authorList>
            <consortium name="RefSeq"/>
        </authorList>
    </citation>
    <scope>NUCLEOTIDE SEQUENCE [LARGE SCALE GENOMIC DNA]</scope>
</reference>
<feature type="signal peptide" evidence="2">
    <location>
        <begin position="1"/>
        <end position="21"/>
    </location>
</feature>
<dbReference type="CTD" id="255061"/>
<evidence type="ECO:0000313" key="3">
    <source>
        <dbReference type="Proteomes" id="UP001652641"/>
    </source>
</evidence>
<dbReference type="AlphaFoldDB" id="A0A3Q7S0N7"/>
<name>A0A3Q7S0N7_VULVU</name>
<accession>A0A3Q7S0N7</accession>
<feature type="region of interest" description="Disordered" evidence="1">
    <location>
        <begin position="90"/>
        <end position="111"/>
    </location>
</feature>
<gene>
    <name evidence="4" type="primary">TAC4</name>
</gene>
<feature type="chain" id="PRO_5018521932" evidence="2">
    <location>
        <begin position="22"/>
        <end position="156"/>
    </location>
</feature>
<sequence length="156" mass="16793">MLLCVPLLLLMGLSACTGTAAEDLAVGAEAGSWITLTLEDGGIPGIQLQLQLQEEYLLSSQREEQLHHQGTSKGERSRASWAGWGHLRKAERMRTRGQSESPHHTLCRGLNPAPALDVTAASQPHQPLLHVSPVPDNGVSHPASLNSLRFLPCPQS</sequence>